<dbReference type="AlphaFoldDB" id="A0A6P7KC40"/>
<dbReference type="OrthoDB" id="289228at2759"/>
<accession>A0A6P7KC40</accession>
<dbReference type="PANTHER" id="PTHR23354">
    <property type="entry name" value="NUCLEOLAR PROTEIN 7/ESTROGEN RECEPTOR COACTIVATOR-RELATED"/>
    <property type="match status" value="1"/>
</dbReference>
<protein>
    <recommendedName>
        <fullName evidence="7">MTOR-associated protein MEAK7</fullName>
    </recommendedName>
    <alternativeName>
        <fullName evidence="9">TBC/LysM-associated domain-containing protein 1</fullName>
    </alternativeName>
    <alternativeName>
        <fullName evidence="8">TLD domain-containing protein 1</fullName>
    </alternativeName>
</protein>
<dbReference type="InterPro" id="IPR006571">
    <property type="entry name" value="TLDc_dom"/>
</dbReference>
<keyword evidence="5" id="KW-0472">Membrane</keyword>
<evidence type="ECO:0000256" key="7">
    <source>
        <dbReference type="ARBA" id="ARBA00039594"/>
    </source>
</evidence>
<evidence type="ECO:0000256" key="9">
    <source>
        <dbReference type="ARBA" id="ARBA00042134"/>
    </source>
</evidence>
<dbReference type="PROSITE" id="PS51886">
    <property type="entry name" value="TLDC"/>
    <property type="match status" value="1"/>
</dbReference>
<proteinExistence type="predicted"/>
<dbReference type="Pfam" id="PF07534">
    <property type="entry name" value="TLD"/>
    <property type="match status" value="1"/>
</dbReference>
<dbReference type="Proteomes" id="UP000515145">
    <property type="component" value="Chromosome 19"/>
</dbReference>
<sequence>MGNTESVVVQKRLARFRPEERPVIEGVFDRLLGGAGAPSGATGKTAAGKTLTLQTLQASMGSLAPDSMVGRVYRCMCSIDPGEAASGKPGGSAASGVSREQLVVFLADTLRGTAEERAPLIMAMSQHAAGAAAEVTCEQVVELLQDLISAVVQILVHRGRLQGWKPERMGNGSLGVKLLAEQMCSELKPSDQGGCDLSCLEDWIFRVSQVSLYLEMLVAEGLNVSLSGRPVPALLPPCRETPWKDLRCLLDVPTLMFLAPQLPDSYSAPWRLVFSTQLHGESFTRMVSGLMKRGATLLLIKDTKGHVFGGFASHAWEVKPQFQGDSRCFLFTVFPRLRVYTATGYNQHFMYLNQNQQTMPNGLGMGGQHNYFGLWLDCDFGRGHSRARPKCTTYGSPPLSADEDFTVDSLEVWAVGKPPEPEEGEEGEGKKSILDVDPEVQAMMEMAGKTLHSQGLREPEEEQEE</sequence>
<evidence type="ECO:0000256" key="6">
    <source>
        <dbReference type="ARBA" id="ARBA00023228"/>
    </source>
</evidence>
<evidence type="ECO:0000256" key="10">
    <source>
        <dbReference type="SAM" id="MobiDB-lite"/>
    </source>
</evidence>
<dbReference type="GeneID" id="114452165"/>
<dbReference type="GO" id="GO:0005634">
    <property type="term" value="C:nucleus"/>
    <property type="evidence" value="ECO:0007669"/>
    <property type="project" value="TreeGrafter"/>
</dbReference>
<organism evidence="12 14">
    <name type="scientific">Parambassis ranga</name>
    <name type="common">Indian glassy fish</name>
    <dbReference type="NCBI Taxonomy" id="210632"/>
    <lineage>
        <taxon>Eukaryota</taxon>
        <taxon>Metazoa</taxon>
        <taxon>Chordata</taxon>
        <taxon>Craniata</taxon>
        <taxon>Vertebrata</taxon>
        <taxon>Euteleostomi</taxon>
        <taxon>Actinopterygii</taxon>
        <taxon>Neopterygii</taxon>
        <taxon>Teleostei</taxon>
        <taxon>Neoteleostei</taxon>
        <taxon>Acanthomorphata</taxon>
        <taxon>Ovalentaria</taxon>
        <taxon>Ambassidae</taxon>
        <taxon>Parambassis</taxon>
    </lineage>
</organism>
<evidence type="ECO:0000313" key="12">
    <source>
        <dbReference type="Proteomes" id="UP000515145"/>
    </source>
</evidence>
<dbReference type="GO" id="GO:0006979">
    <property type="term" value="P:response to oxidative stress"/>
    <property type="evidence" value="ECO:0007669"/>
    <property type="project" value="TreeGrafter"/>
</dbReference>
<gene>
    <name evidence="13 14" type="primary">meak7</name>
</gene>
<evidence type="ECO:0000256" key="5">
    <source>
        <dbReference type="ARBA" id="ARBA00023136"/>
    </source>
</evidence>
<dbReference type="SMART" id="SM00584">
    <property type="entry name" value="TLDc"/>
    <property type="match status" value="1"/>
</dbReference>
<evidence type="ECO:0000256" key="8">
    <source>
        <dbReference type="ARBA" id="ARBA00041780"/>
    </source>
</evidence>
<dbReference type="PANTHER" id="PTHR23354:SF131">
    <property type="entry name" value="MTOR-ASSOCIATED PROTEIN MEAK7"/>
    <property type="match status" value="1"/>
</dbReference>
<dbReference type="RefSeq" id="XP_028287123.1">
    <property type="nucleotide sequence ID" value="XM_028431322.1"/>
</dbReference>
<keyword evidence="4" id="KW-0963">Cytoplasm</keyword>
<evidence type="ECO:0000313" key="13">
    <source>
        <dbReference type="RefSeq" id="XP_028287122.1"/>
    </source>
</evidence>
<dbReference type="CTD" id="57707"/>
<evidence type="ECO:0000259" key="11">
    <source>
        <dbReference type="PROSITE" id="PS51886"/>
    </source>
</evidence>
<keyword evidence="12" id="KW-1185">Reference proteome</keyword>
<comment type="subcellular location">
    <subcellularLocation>
        <location evidence="3">Cytoplasm</location>
    </subcellularLocation>
    <subcellularLocation>
        <location evidence="2">Lysosome</location>
    </subcellularLocation>
    <subcellularLocation>
        <location evidence="1">Membrane</location>
    </subcellularLocation>
</comment>
<dbReference type="GO" id="GO:0005764">
    <property type="term" value="C:lysosome"/>
    <property type="evidence" value="ECO:0007669"/>
    <property type="project" value="UniProtKB-SubCell"/>
</dbReference>
<evidence type="ECO:0000313" key="14">
    <source>
        <dbReference type="RefSeq" id="XP_028287123.1"/>
    </source>
</evidence>
<feature type="domain" description="TLDc" evidence="11">
    <location>
        <begin position="248"/>
        <end position="416"/>
    </location>
</feature>
<name>A0A6P7KC40_9TELE</name>
<evidence type="ECO:0000256" key="3">
    <source>
        <dbReference type="ARBA" id="ARBA00004496"/>
    </source>
</evidence>
<dbReference type="GO" id="GO:0031929">
    <property type="term" value="P:TOR signaling"/>
    <property type="evidence" value="ECO:0007669"/>
    <property type="project" value="TreeGrafter"/>
</dbReference>
<feature type="region of interest" description="Disordered" evidence="10">
    <location>
        <begin position="416"/>
        <end position="465"/>
    </location>
</feature>
<reference evidence="13 14" key="1">
    <citation type="submission" date="2025-04" db="UniProtKB">
        <authorList>
            <consortium name="RefSeq"/>
        </authorList>
    </citation>
    <scope>IDENTIFICATION</scope>
</reference>
<evidence type="ECO:0000256" key="4">
    <source>
        <dbReference type="ARBA" id="ARBA00022490"/>
    </source>
</evidence>
<dbReference type="RefSeq" id="XP_028287122.1">
    <property type="nucleotide sequence ID" value="XM_028431321.1"/>
</dbReference>
<dbReference type="GO" id="GO:0016020">
    <property type="term" value="C:membrane"/>
    <property type="evidence" value="ECO:0007669"/>
    <property type="project" value="UniProtKB-SubCell"/>
</dbReference>
<evidence type="ECO:0000256" key="1">
    <source>
        <dbReference type="ARBA" id="ARBA00004370"/>
    </source>
</evidence>
<evidence type="ECO:0000256" key="2">
    <source>
        <dbReference type="ARBA" id="ARBA00004371"/>
    </source>
</evidence>
<keyword evidence="6" id="KW-0458">Lysosome</keyword>